<comment type="caution">
    <text evidence="1">The sequence shown here is derived from an EMBL/GenBank/DDBJ whole genome shotgun (WGS) entry which is preliminary data.</text>
</comment>
<accession>A0ABU3CNT2</accession>
<sequence length="20" mass="2542">MRIWEKRYNIFTPDRTSTNI</sequence>
<reference evidence="1 2" key="1">
    <citation type="submission" date="2023-09" db="EMBL/GenBank/DDBJ databases">
        <authorList>
            <person name="Rey-Velasco X."/>
        </authorList>
    </citation>
    <scope>NUCLEOTIDE SEQUENCE [LARGE SCALE GENOMIC DNA]</scope>
    <source>
        <strain evidence="1 2">F260</strain>
    </source>
</reference>
<evidence type="ECO:0000313" key="2">
    <source>
        <dbReference type="Proteomes" id="UP001245285"/>
    </source>
</evidence>
<evidence type="ECO:0000313" key="1">
    <source>
        <dbReference type="EMBL" id="MDT0648018.1"/>
    </source>
</evidence>
<dbReference type="EMBL" id="JAVRHO010000026">
    <property type="protein sequence ID" value="MDT0648018.1"/>
    <property type="molecule type" value="Genomic_DNA"/>
</dbReference>
<gene>
    <name evidence="1" type="ORF">RM545_15070</name>
</gene>
<name>A0ABU3CNT2_9FLAO</name>
<keyword evidence="2" id="KW-1185">Reference proteome</keyword>
<dbReference type="Proteomes" id="UP001245285">
    <property type="component" value="Unassembled WGS sequence"/>
</dbReference>
<protein>
    <submittedName>
        <fullName evidence="1">Uncharacterized protein</fullName>
    </submittedName>
</protein>
<organism evidence="1 2">
    <name type="scientific">Autumnicola lenta</name>
    <dbReference type="NCBI Taxonomy" id="3075593"/>
    <lineage>
        <taxon>Bacteria</taxon>
        <taxon>Pseudomonadati</taxon>
        <taxon>Bacteroidota</taxon>
        <taxon>Flavobacteriia</taxon>
        <taxon>Flavobacteriales</taxon>
        <taxon>Flavobacteriaceae</taxon>
        <taxon>Autumnicola</taxon>
    </lineage>
</organism>
<proteinExistence type="predicted"/>